<dbReference type="Proteomes" id="UP000326881">
    <property type="component" value="Plasmid unnamed"/>
</dbReference>
<organism evidence="1 2">
    <name type="scientific">Rhizobium grahamii</name>
    <dbReference type="NCBI Taxonomy" id="1120045"/>
    <lineage>
        <taxon>Bacteria</taxon>
        <taxon>Pseudomonadati</taxon>
        <taxon>Pseudomonadota</taxon>
        <taxon>Alphaproteobacteria</taxon>
        <taxon>Hyphomicrobiales</taxon>
        <taxon>Rhizobiaceae</taxon>
        <taxon>Rhizobium/Agrobacterium group</taxon>
        <taxon>Rhizobium</taxon>
    </lineage>
</organism>
<name>A0A5Q0CFJ9_9HYPH</name>
<accession>A0A5Q0CFJ9</accession>
<gene>
    <name evidence="1" type="ORF">FZ934_21385</name>
</gene>
<evidence type="ECO:0000313" key="1">
    <source>
        <dbReference type="EMBL" id="QFY62900.1"/>
    </source>
</evidence>
<protein>
    <submittedName>
        <fullName evidence="1">Phenol degradation protein meta</fullName>
    </submittedName>
</protein>
<dbReference type="KEGG" id="rgr:FZ934_21385"/>
<sequence length="325" mass="34441">MTRNWTAALCVGVSCLFAQEARADESGISFWLPGLYGSFAAVPAQPGWSFATVYIHPSVSAGASEAFTRGGGGQVDLGIKGRGNLLAFGPTYTFEQPLWNGQFAVSLLGVAGRSHACVDATLTGPLGGSVSGERCDSRTAFGDLLPQATLKWNDGVDNYLAYITGDIPVGAYDSDRLANLGIGHGAIDGGVGYTYLDVSTGREFSIVGGLTYNFENPDTDYQNGVDAHIDWGASQFLNEHLYVGVAGYAYQQITGDSGAGASLGDFKSRVFGVGPQVGYNFDVNDKTSGFLNLKGYYEFGAKNRPEGWNVWLSLAFAPRAPKKVE</sequence>
<keyword evidence="2" id="KW-1185">Reference proteome</keyword>
<keyword evidence="1" id="KW-0614">Plasmid</keyword>
<evidence type="ECO:0000313" key="2">
    <source>
        <dbReference type="Proteomes" id="UP000326881"/>
    </source>
</evidence>
<dbReference type="Pfam" id="PF13557">
    <property type="entry name" value="Phenol_MetA_deg"/>
    <property type="match status" value="1"/>
</dbReference>
<reference evidence="1 2" key="1">
    <citation type="submission" date="2019-08" db="EMBL/GenBank/DDBJ databases">
        <title>Prosopis cineraria nodule microbiome.</title>
        <authorList>
            <person name="Ali R."/>
            <person name="Chaluvadi S.R."/>
            <person name="Wang X."/>
        </authorList>
    </citation>
    <scope>NUCLEOTIDE SEQUENCE [LARGE SCALE GENOMIC DNA]</scope>
    <source>
        <strain evidence="1 2">BG7</strain>
        <plasmid evidence="1 2">unnamed</plasmid>
    </source>
</reference>
<geneLocation type="plasmid" evidence="1 2">
    <name>unnamed</name>
</geneLocation>
<dbReference type="RefSeq" id="WP_153272881.1">
    <property type="nucleotide sequence ID" value="NZ_CP043499.1"/>
</dbReference>
<dbReference type="InterPro" id="IPR025737">
    <property type="entry name" value="FApF"/>
</dbReference>
<dbReference type="AlphaFoldDB" id="A0A5Q0CFJ9"/>
<dbReference type="PROSITE" id="PS51257">
    <property type="entry name" value="PROKAR_LIPOPROTEIN"/>
    <property type="match status" value="1"/>
</dbReference>
<dbReference type="OrthoDB" id="7372889at2"/>
<dbReference type="EMBL" id="CP043499">
    <property type="protein sequence ID" value="QFY62900.1"/>
    <property type="molecule type" value="Genomic_DNA"/>
</dbReference>
<proteinExistence type="predicted"/>